<dbReference type="InterPro" id="IPR058729">
    <property type="entry name" value="Beta-barrel_RND-rel"/>
</dbReference>
<dbReference type="Pfam" id="PF26012">
    <property type="entry name" value="HH_RND_rel"/>
    <property type="match status" value="1"/>
</dbReference>
<dbReference type="Proteomes" id="UP000198636">
    <property type="component" value="Unassembled WGS sequence"/>
</dbReference>
<evidence type="ECO:0000259" key="4">
    <source>
        <dbReference type="Pfam" id="PF26018"/>
    </source>
</evidence>
<keyword evidence="6" id="KW-1185">Reference proteome</keyword>
<organism evidence="5 6">
    <name type="scientific">Alkaliphilus peptidifermentans DSM 18978</name>
    <dbReference type="NCBI Taxonomy" id="1120976"/>
    <lineage>
        <taxon>Bacteria</taxon>
        <taxon>Bacillati</taxon>
        <taxon>Bacillota</taxon>
        <taxon>Clostridia</taxon>
        <taxon>Peptostreptococcales</taxon>
        <taxon>Natronincolaceae</taxon>
        <taxon>Alkaliphilus</taxon>
    </lineage>
</organism>
<feature type="domain" description="RND related alpha-helical hairpin" evidence="3">
    <location>
        <begin position="99"/>
        <end position="200"/>
    </location>
</feature>
<dbReference type="STRING" id="1120976.SAMN03080606_00352"/>
<dbReference type="EMBL" id="FMUS01000002">
    <property type="protein sequence ID" value="SCX87187.1"/>
    <property type="molecule type" value="Genomic_DNA"/>
</dbReference>
<dbReference type="Pfam" id="PF26018">
    <property type="entry name" value="BSH_RND_rel"/>
    <property type="match status" value="1"/>
</dbReference>
<dbReference type="Pfam" id="PF26011">
    <property type="entry name" value="Beta-barrel_RND_rel"/>
    <property type="match status" value="1"/>
</dbReference>
<reference evidence="5 6" key="1">
    <citation type="submission" date="2016-10" db="EMBL/GenBank/DDBJ databases">
        <authorList>
            <person name="de Groot N.N."/>
        </authorList>
    </citation>
    <scope>NUCLEOTIDE SEQUENCE [LARGE SCALE GENOMIC DNA]</scope>
    <source>
        <strain evidence="5 6">DSM 18978</strain>
    </source>
</reference>
<proteinExistence type="predicted"/>
<evidence type="ECO:0000259" key="2">
    <source>
        <dbReference type="Pfam" id="PF26011"/>
    </source>
</evidence>
<feature type="domain" description="RND related beta-barrel" evidence="2">
    <location>
        <begin position="267"/>
        <end position="338"/>
    </location>
</feature>
<evidence type="ECO:0000313" key="6">
    <source>
        <dbReference type="Proteomes" id="UP000198636"/>
    </source>
</evidence>
<dbReference type="AlphaFoldDB" id="A0A1G5BAP5"/>
<dbReference type="InterPro" id="IPR058728">
    <property type="entry name" value="HH_RND-rel"/>
</dbReference>
<evidence type="ECO:0000256" key="1">
    <source>
        <dbReference type="SAM" id="Phobius"/>
    </source>
</evidence>
<keyword evidence="1" id="KW-1133">Transmembrane helix</keyword>
<evidence type="ECO:0000313" key="5">
    <source>
        <dbReference type="EMBL" id="SCX87187.1"/>
    </source>
</evidence>
<evidence type="ECO:0000259" key="3">
    <source>
        <dbReference type="Pfam" id="PF26012"/>
    </source>
</evidence>
<keyword evidence="1" id="KW-0472">Membrane</keyword>
<dbReference type="OrthoDB" id="1834786at2"/>
<protein>
    <submittedName>
        <fullName evidence="5">Putative membrane fusion protein</fullName>
    </submittedName>
</protein>
<name>A0A1G5BAP5_9FIRM</name>
<feature type="domain" description="RND related barrel-sandwich hybrid" evidence="4">
    <location>
        <begin position="63"/>
        <end position="262"/>
    </location>
</feature>
<sequence length="426" mass="49079">MQKKKQKKIKKVLFRIVIISIISLYFLSRFFPTIGSSSYQTYVTEYGTIEEIIPITGILAREEKIYTSFGEGEVRYFVTSGEKVAKGQKLAEVYLENLDEKTVEELEIVNLRIKNIQSKQEEGSIFNKDIDNIEKDIKTIMKLLQKEIDEGTYSNVSKYESILQELAEKKNIIAGEDSFSGRNLNQLLEEKRALEERVKSDLQVIYSNSAGFVAFGSDGLEDLITLKSIEKISISDLELFKKAKLDIEEEDIKMGTPVIRMVTNHRWSIFCQLETEQLENLVEGRQYYFRKHEDERLYKAVLRKTVLEDEGGIAIFDLSEAMEGYLDERTMQIDLITQHYEGVIIPNSAIVNIEGREGVYRIDVNGFVRFIPIQVKGKNHEFSVVHNGTFQEVNKESNETKRVNTINMYDEILLIGDKAIDGQKIR</sequence>
<gene>
    <name evidence="5" type="ORF">SAMN03080606_00352</name>
</gene>
<accession>A0A1G5BAP5</accession>
<dbReference type="RefSeq" id="WP_091539281.1">
    <property type="nucleotide sequence ID" value="NZ_FMUS01000002.1"/>
</dbReference>
<keyword evidence="1" id="KW-0812">Transmembrane</keyword>
<dbReference type="InterPro" id="IPR058709">
    <property type="entry name" value="BSH_RND-rel"/>
</dbReference>
<feature type="transmembrane region" description="Helical" evidence="1">
    <location>
        <begin position="12"/>
        <end position="31"/>
    </location>
</feature>